<dbReference type="Pfam" id="PF01541">
    <property type="entry name" value="GIY-YIG"/>
    <property type="match status" value="1"/>
</dbReference>
<dbReference type="EMBL" id="JBHSPH010000010">
    <property type="protein sequence ID" value="MFC5864693.1"/>
    <property type="molecule type" value="Genomic_DNA"/>
</dbReference>
<reference evidence="3" key="1">
    <citation type="journal article" date="2019" name="Int. J. Syst. Evol. Microbiol.">
        <title>The Global Catalogue of Microorganisms (GCM) 10K type strain sequencing project: providing services to taxonomists for standard genome sequencing and annotation.</title>
        <authorList>
            <consortium name="The Broad Institute Genomics Platform"/>
            <consortium name="The Broad Institute Genome Sequencing Center for Infectious Disease"/>
            <person name="Wu L."/>
            <person name="Ma J."/>
        </authorList>
    </citation>
    <scope>NUCLEOTIDE SEQUENCE [LARGE SCALE GENOMIC DNA]</scope>
    <source>
        <strain evidence="3">JCM 4087</strain>
    </source>
</reference>
<evidence type="ECO:0000313" key="3">
    <source>
        <dbReference type="Proteomes" id="UP001596091"/>
    </source>
</evidence>
<dbReference type="Proteomes" id="UP001596091">
    <property type="component" value="Unassembled WGS sequence"/>
</dbReference>
<dbReference type="InterPro" id="IPR000305">
    <property type="entry name" value="GIY-YIG_endonuc"/>
</dbReference>
<name>A0ABW1EKT9_9BACT</name>
<protein>
    <submittedName>
        <fullName evidence="2">GIY-YIG nuclease family protein</fullName>
    </submittedName>
</protein>
<comment type="caution">
    <text evidence="2">The sequence shown here is derived from an EMBL/GenBank/DDBJ whole genome shotgun (WGS) entry which is preliminary data.</text>
</comment>
<proteinExistence type="predicted"/>
<dbReference type="RefSeq" id="WP_263332726.1">
    <property type="nucleotide sequence ID" value="NZ_JAGSYH010000001.1"/>
</dbReference>
<evidence type="ECO:0000313" key="2">
    <source>
        <dbReference type="EMBL" id="MFC5864693.1"/>
    </source>
</evidence>
<accession>A0ABW1EKT9</accession>
<organism evidence="2 3">
    <name type="scientific">Acidicapsa dinghuensis</name>
    <dbReference type="NCBI Taxonomy" id="2218256"/>
    <lineage>
        <taxon>Bacteria</taxon>
        <taxon>Pseudomonadati</taxon>
        <taxon>Acidobacteriota</taxon>
        <taxon>Terriglobia</taxon>
        <taxon>Terriglobales</taxon>
        <taxon>Acidobacteriaceae</taxon>
        <taxon>Acidicapsa</taxon>
    </lineage>
</organism>
<gene>
    <name evidence="2" type="ORF">ACFPT7_20460</name>
</gene>
<dbReference type="SUPFAM" id="SSF82771">
    <property type="entry name" value="GIY-YIG endonuclease"/>
    <property type="match status" value="1"/>
</dbReference>
<sequence length="137" mass="15641">MPKSIYPDFELIKKWPREFLGAKNGNQLLIRQTVSQLERPGVYILYHADTPVYVGRATRLISRLHSHANKTTSKHFQGWNFFSAFVLVERAKNSDSEIALLEAVLIAAIPGIRNGAVPRFNKVVIPKEFRKILQEIV</sequence>
<dbReference type="InterPro" id="IPR035901">
    <property type="entry name" value="GIY-YIG_endonuc_sf"/>
</dbReference>
<feature type="domain" description="GIY-YIG" evidence="1">
    <location>
        <begin position="38"/>
        <end position="122"/>
    </location>
</feature>
<evidence type="ECO:0000259" key="1">
    <source>
        <dbReference type="PROSITE" id="PS50164"/>
    </source>
</evidence>
<keyword evidence="3" id="KW-1185">Reference proteome</keyword>
<dbReference type="PROSITE" id="PS50164">
    <property type="entry name" value="GIY_YIG"/>
    <property type="match status" value="1"/>
</dbReference>
<dbReference type="Gene3D" id="3.40.1440.10">
    <property type="entry name" value="GIY-YIG endonuclease"/>
    <property type="match status" value="1"/>
</dbReference>